<feature type="compositionally biased region" description="Polar residues" evidence="2">
    <location>
        <begin position="36"/>
        <end position="57"/>
    </location>
</feature>
<dbReference type="SUPFAM" id="SSF56784">
    <property type="entry name" value="HAD-like"/>
    <property type="match status" value="1"/>
</dbReference>
<comment type="function">
    <text evidence="1">Essential component of the TIM23 complex, a complex that mediates the translocation of transit peptide-containing proteins across the mitochondrial inner membrane.</text>
</comment>
<protein>
    <recommendedName>
        <fullName evidence="1">Mitochondrial import inner membrane translocase subunit TIM50</fullName>
    </recommendedName>
</protein>
<dbReference type="InterPro" id="IPR050365">
    <property type="entry name" value="TIM50"/>
</dbReference>
<dbReference type="InterPro" id="IPR023214">
    <property type="entry name" value="HAD_sf"/>
</dbReference>
<dbReference type="PANTHER" id="PTHR12210">
    <property type="entry name" value="DULLARD PROTEIN PHOSPHATASE"/>
    <property type="match status" value="1"/>
</dbReference>
<feature type="region of interest" description="Disordered" evidence="2">
    <location>
        <begin position="149"/>
        <end position="177"/>
    </location>
</feature>
<dbReference type="GO" id="GO:0015031">
    <property type="term" value="P:protein transport"/>
    <property type="evidence" value="ECO:0007669"/>
    <property type="project" value="UniProtKB-KW"/>
</dbReference>
<dbReference type="SMART" id="SM00577">
    <property type="entry name" value="CPDc"/>
    <property type="match status" value="1"/>
</dbReference>
<dbReference type="InterPro" id="IPR036412">
    <property type="entry name" value="HAD-like_sf"/>
</dbReference>
<feature type="region of interest" description="Disordered" evidence="2">
    <location>
        <begin position="239"/>
        <end position="272"/>
    </location>
</feature>
<name>A0A9P4SDA3_9PEZI</name>
<dbReference type="GO" id="GO:0005744">
    <property type="term" value="C:TIM23 mitochondrial import inner membrane translocase complex"/>
    <property type="evidence" value="ECO:0007669"/>
    <property type="project" value="UniProtKB-UniRule"/>
</dbReference>
<gene>
    <name evidence="4" type="ORF">M501DRAFT_1002589</name>
</gene>
<feature type="region of interest" description="Disordered" evidence="2">
    <location>
        <begin position="194"/>
        <end position="221"/>
    </location>
</feature>
<keyword evidence="1" id="KW-0813">Transport</keyword>
<dbReference type="PROSITE" id="PS50969">
    <property type="entry name" value="FCP1"/>
    <property type="match status" value="1"/>
</dbReference>
<feature type="domain" description="FCP1 homology" evidence="3">
    <location>
        <begin position="322"/>
        <end position="493"/>
    </location>
</feature>
<dbReference type="EMBL" id="MU006093">
    <property type="protein sequence ID" value="KAF2840274.1"/>
    <property type="molecule type" value="Genomic_DNA"/>
</dbReference>
<evidence type="ECO:0000259" key="3">
    <source>
        <dbReference type="PROSITE" id="PS50969"/>
    </source>
</evidence>
<organism evidence="4 5">
    <name type="scientific">Patellaria atrata CBS 101060</name>
    <dbReference type="NCBI Taxonomy" id="1346257"/>
    <lineage>
        <taxon>Eukaryota</taxon>
        <taxon>Fungi</taxon>
        <taxon>Dikarya</taxon>
        <taxon>Ascomycota</taxon>
        <taxon>Pezizomycotina</taxon>
        <taxon>Dothideomycetes</taxon>
        <taxon>Dothideomycetes incertae sedis</taxon>
        <taxon>Patellariales</taxon>
        <taxon>Patellariaceae</taxon>
        <taxon>Patellaria</taxon>
    </lineage>
</organism>
<evidence type="ECO:0000313" key="5">
    <source>
        <dbReference type="Proteomes" id="UP000799429"/>
    </source>
</evidence>
<comment type="caution">
    <text evidence="4">The sequence shown here is derived from an EMBL/GenBank/DDBJ whole genome shotgun (WGS) entry which is preliminary data.</text>
</comment>
<evidence type="ECO:0000313" key="4">
    <source>
        <dbReference type="EMBL" id="KAF2840274.1"/>
    </source>
</evidence>
<dbReference type="AlphaFoldDB" id="A0A9P4SDA3"/>
<proteinExistence type="inferred from homology"/>
<accession>A0A9P4SDA3</accession>
<comment type="subunit">
    <text evidence="1">Component of the TIM23 complex.</text>
</comment>
<dbReference type="Pfam" id="PF03031">
    <property type="entry name" value="NIF"/>
    <property type="match status" value="1"/>
</dbReference>
<dbReference type="Gene3D" id="3.40.50.1000">
    <property type="entry name" value="HAD superfamily/HAD-like"/>
    <property type="match status" value="1"/>
</dbReference>
<evidence type="ECO:0000256" key="1">
    <source>
        <dbReference type="RuleBase" id="RU365079"/>
    </source>
</evidence>
<keyword evidence="5" id="KW-1185">Reference proteome</keyword>
<comment type="subcellular location">
    <subcellularLocation>
        <location evidence="1">Mitochondrion inner membrane</location>
        <topology evidence="1">Single-pass membrane protein</topology>
    </subcellularLocation>
</comment>
<keyword evidence="1" id="KW-0496">Mitochondrion</keyword>
<keyword evidence="1" id="KW-0811">Translocation</keyword>
<dbReference type="Proteomes" id="UP000799429">
    <property type="component" value="Unassembled WGS sequence"/>
</dbReference>
<reference evidence="4" key="1">
    <citation type="journal article" date="2020" name="Stud. Mycol.">
        <title>101 Dothideomycetes genomes: a test case for predicting lifestyles and emergence of pathogens.</title>
        <authorList>
            <person name="Haridas S."/>
            <person name="Albert R."/>
            <person name="Binder M."/>
            <person name="Bloem J."/>
            <person name="Labutti K."/>
            <person name="Salamov A."/>
            <person name="Andreopoulos B."/>
            <person name="Baker S."/>
            <person name="Barry K."/>
            <person name="Bills G."/>
            <person name="Bluhm B."/>
            <person name="Cannon C."/>
            <person name="Castanera R."/>
            <person name="Culley D."/>
            <person name="Daum C."/>
            <person name="Ezra D."/>
            <person name="Gonzalez J."/>
            <person name="Henrissat B."/>
            <person name="Kuo A."/>
            <person name="Liang C."/>
            <person name="Lipzen A."/>
            <person name="Lutzoni F."/>
            <person name="Magnuson J."/>
            <person name="Mondo S."/>
            <person name="Nolan M."/>
            <person name="Ohm R."/>
            <person name="Pangilinan J."/>
            <person name="Park H.-J."/>
            <person name="Ramirez L."/>
            <person name="Alfaro M."/>
            <person name="Sun H."/>
            <person name="Tritt A."/>
            <person name="Yoshinaga Y."/>
            <person name="Zwiers L.-H."/>
            <person name="Turgeon B."/>
            <person name="Goodwin S."/>
            <person name="Spatafora J."/>
            <person name="Crous P."/>
            <person name="Grigoriev I."/>
        </authorList>
    </citation>
    <scope>NUCLEOTIDE SEQUENCE</scope>
    <source>
        <strain evidence="4">CBS 101060</strain>
    </source>
</reference>
<feature type="compositionally biased region" description="Low complexity" evidence="2">
    <location>
        <begin position="26"/>
        <end position="35"/>
    </location>
</feature>
<evidence type="ECO:0000256" key="2">
    <source>
        <dbReference type="SAM" id="MobiDB-lite"/>
    </source>
</evidence>
<keyword evidence="1" id="KW-0653">Protein transport</keyword>
<feature type="region of interest" description="Disordered" evidence="2">
    <location>
        <begin position="23"/>
        <end position="71"/>
    </location>
</feature>
<sequence length="544" mass="62272">MKDSPKTHSSYWVGQALLDELEKYLQPQQAQEQQPNSAPNMDTFQGNPGTQANSEWTSQRRHSNHPVQQSERFDQQLGAPLRQQTHQCREENAQGWAAINHINPSFVPQFVPFQQKIQSWRNNTFPHAAPFPPYQLPYQPQHHPVYQQPAYQQSAYSQPAYQQPAYQQSAYSQPPYRQPAYQQPVYQQTAYQQPRGGGVWLPHSSAPYSQQHTPVPSVHSHHAVYNSRLDKDDRYDQFLASGQVPTGPSKKTKKKKSRSKRGPSPPVQNDKNFEFEIEPDQAGIASLLAQGLPREKVVKPLAVPTPNPNYLLQATTEPVNFGEKQPILLVIDLNGTLLFRPSRKRSTFFIHRPHVEKFIEHIMQNFKVMIWSSAKPENVQSMVDQLFSIEQRKDLVAVWARNKFGLTLAQYNQKIQVYKELTKVWGDKKIQKEYPEGGKGQFWSQHNTLLLDDSVLKASAEPYNLVEIPEFENRPDQLSTDALSQVVAYLEEASMHTDVSAFVNKAPFQVDAGWSHEWSFPTEQMENDTPDMQLYGPAAFDQCG</sequence>
<feature type="compositionally biased region" description="Basic residues" evidence="2">
    <location>
        <begin position="250"/>
        <end position="261"/>
    </location>
</feature>
<comment type="similarity">
    <text evidence="1">Belongs to the TIM50 family.</text>
</comment>
<keyword evidence="1" id="KW-0809">Transit peptide</keyword>
<dbReference type="InterPro" id="IPR004274">
    <property type="entry name" value="FCP1_dom"/>
</dbReference>
<dbReference type="OrthoDB" id="1711508at2759"/>